<protein>
    <submittedName>
        <fullName evidence="1">Uncharacterized protein</fullName>
    </submittedName>
</protein>
<dbReference type="PATRIC" id="fig|693978.17.peg.562"/>
<dbReference type="AlphaFoldDB" id="H8MDP6"/>
<evidence type="ECO:0000313" key="1">
    <source>
        <dbReference type="EMBL" id="AFD55524.1"/>
    </source>
</evidence>
<evidence type="ECO:0000313" key="2">
    <source>
        <dbReference type="Proteomes" id="UP000010093"/>
    </source>
</evidence>
<sequence length="44" mass="5228">MNIKNPSRNIVSFVIKQRYENKKSQLFINVNKSMFSVKYTFVSV</sequence>
<name>H8MDP6_RIEAD</name>
<dbReference type="HOGENOM" id="CLU_3221421_0_0_10"/>
<gene>
    <name evidence="1" type="ORF">RA0C_0548</name>
</gene>
<accession>H8MDP6</accession>
<dbReference type="KEGG" id="rai:RA0C_0548"/>
<reference evidence="1 2" key="1">
    <citation type="journal article" date="2012" name="J. Bacteriol.">
        <title>Complete genome sequence of Riemerella anatipestifer reference strain.</title>
        <authorList>
            <person name="Wang X."/>
            <person name="Zhu D."/>
            <person name="Wang M."/>
            <person name="Cheng A."/>
            <person name="Jia R."/>
            <person name="Zhou Y."/>
            <person name="Chen Z."/>
            <person name="Luo Q."/>
            <person name="Liu F."/>
            <person name="Wang Y."/>
            <person name="Chen X.Y."/>
        </authorList>
    </citation>
    <scope>NUCLEOTIDE SEQUENCE [LARGE SCALE GENOMIC DNA]</scope>
    <source>
        <strain evidence="2">DSM 15868</strain>
    </source>
</reference>
<proteinExistence type="predicted"/>
<organism evidence="1 2">
    <name type="scientific">Riemerella anatipestifer (strain ATCC 11845 / DSM 15868 / JCM 9532 / NCTC 11014)</name>
    <dbReference type="NCBI Taxonomy" id="693978"/>
    <lineage>
        <taxon>Bacteria</taxon>
        <taxon>Pseudomonadati</taxon>
        <taxon>Bacteroidota</taxon>
        <taxon>Flavobacteriia</taxon>
        <taxon>Flavobacteriales</taxon>
        <taxon>Weeksellaceae</taxon>
        <taxon>Riemerella</taxon>
    </lineage>
</organism>
<dbReference type="EMBL" id="CP003388">
    <property type="protein sequence ID" value="AFD55524.1"/>
    <property type="molecule type" value="Genomic_DNA"/>
</dbReference>
<dbReference type="Proteomes" id="UP000010093">
    <property type="component" value="Chromosome"/>
</dbReference>